<dbReference type="InterPro" id="IPR011519">
    <property type="entry name" value="UnbV_ASPIC"/>
</dbReference>
<evidence type="ECO:0000259" key="2">
    <source>
        <dbReference type="Pfam" id="PF07593"/>
    </source>
</evidence>
<organism evidence="3 4">
    <name type="scientific">Phaeodactylibacter luteus</name>
    <dbReference type="NCBI Taxonomy" id="1564516"/>
    <lineage>
        <taxon>Bacteria</taxon>
        <taxon>Pseudomonadati</taxon>
        <taxon>Bacteroidota</taxon>
        <taxon>Saprospiria</taxon>
        <taxon>Saprospirales</taxon>
        <taxon>Haliscomenobacteraceae</taxon>
        <taxon>Phaeodactylibacter</taxon>
    </lineage>
</organism>
<proteinExistence type="predicted"/>
<dbReference type="SUPFAM" id="SSF69318">
    <property type="entry name" value="Integrin alpha N-terminal domain"/>
    <property type="match status" value="3"/>
</dbReference>
<dbReference type="EMBL" id="VOOR01000006">
    <property type="protein sequence ID" value="TXB67687.1"/>
    <property type="molecule type" value="Genomic_DNA"/>
</dbReference>
<dbReference type="PANTHER" id="PTHR16026">
    <property type="entry name" value="CARTILAGE ACIDIC PROTEIN 1"/>
    <property type="match status" value="1"/>
</dbReference>
<dbReference type="Pfam" id="PF07593">
    <property type="entry name" value="UnbV_ASPIC"/>
    <property type="match status" value="1"/>
</dbReference>
<keyword evidence="1" id="KW-0732">Signal</keyword>
<sequence>MMRSLTWIMPLLLLLQACSPTEPGAPERSASPLFALLDSTQTGISFRNDLAYDENFNVYKYRNFYNGGGVAIGDVNNDGLADVYLTSNQGPNRLYLNKGEMQFEDITAQAGVAGQRAWSTGVTMADVNGDGLLDIYVCNSGDVAGDNKENELFINQGGLKFQEMAAEYNLNDKGYSTHASFFDYDKDGDLDVYILNNSFQAIGSFNLRKNERPNRDELGGDKLMRNDGGQFTDVSEQAGIYGSVIGFGLGVTVGDVNNDNWEDIFISNDFFERDYLYINQQNGTFKEDLVNQIKSISGASMGADMADINNDGHQDIFVTEMLPSDYQRLKTVTTFEGWDKYQYNTANGYHHQFTRNVLHLNRGDSSFSEVSRMLGVEASDWSWGALFFDMDNDGYKDLFIANGIYKDLTDQDYLQYVANESVIQSIISDKGVDFKKLIDIIPSNKVPNHAFRNEGGLSFRKYPESGLQDPSFSNGAAYGDLDNDGDLDLIVNNVNMPCFVYENQQSGSNYLKFHLRGTGMNTFAIGSKIRLKHGEHTWVAENQPTRGFQSSMDPAVVLGLGSADEAEVDIIWPDGKVTQLGPVKANQTLTISSETGQPVDLKTEAASAVQQLRQIKNAMAYTHIENRYIDFNRERLVYHGHSNEGPRTATGDLNSDGLADFVIPGPKGMSSMVYFGLQKGGFEPVELSALPADAEHVAAHLFDADGDGDLDLYIASGGVEISEFSALYHDYLLFNDGQGRFGEPVQVFPDDKKLSTLAVASADMDGDGDLDLFVGERIKVGKYGARCSGYLLENDGQGRFQDVSAAYYPAFQDMGMITDAKWADLNSDGRPDLAIVGEFMEVQLLLNDGTQLRKAALSFPSGGLWNRLETVDLDLDGDLDLALGNLGTNSRLRASEAHPLRLYYSDFDQNSFPESILTFNAENGKDYPYALRHNLLKQLRFLQKKYPDFDSFKDQDMEQIFSPEQLASADVQEVQLLSSVLLRNQGEGAFEIAPLPITTQFSPVYAIKSADVNGDGYPDLLTGGNLFKVQPELGRYDASYGQCLINDGKGVFSDRSVELGFSVEGEIRDFQFVDGRVYVFRNNDAVVTYQLNYE</sequence>
<gene>
    <name evidence="3" type="ORF">FRY97_04425</name>
</gene>
<dbReference type="AlphaFoldDB" id="A0A5C6RZZ4"/>
<feature type="domain" description="ASPIC/UnbV" evidence="2">
    <location>
        <begin position="524"/>
        <end position="590"/>
    </location>
</feature>
<dbReference type="PANTHER" id="PTHR16026:SF0">
    <property type="entry name" value="CARTILAGE ACIDIC PROTEIN 1"/>
    <property type="match status" value="1"/>
</dbReference>
<comment type="caution">
    <text evidence="3">The sequence shown here is derived from an EMBL/GenBank/DDBJ whole genome shotgun (WGS) entry which is preliminary data.</text>
</comment>
<evidence type="ECO:0000313" key="4">
    <source>
        <dbReference type="Proteomes" id="UP000321580"/>
    </source>
</evidence>
<evidence type="ECO:0000313" key="3">
    <source>
        <dbReference type="EMBL" id="TXB67687.1"/>
    </source>
</evidence>
<dbReference type="Pfam" id="PF13517">
    <property type="entry name" value="FG-GAP_3"/>
    <property type="match status" value="4"/>
</dbReference>
<accession>A0A5C6RZZ4</accession>
<reference evidence="3 4" key="1">
    <citation type="submission" date="2019-08" db="EMBL/GenBank/DDBJ databases">
        <title>Genome of Phaeodactylibacter luteus.</title>
        <authorList>
            <person name="Bowman J.P."/>
        </authorList>
    </citation>
    <scope>NUCLEOTIDE SEQUENCE [LARGE SCALE GENOMIC DNA]</scope>
    <source>
        <strain evidence="3 4">KCTC 42180</strain>
    </source>
</reference>
<dbReference type="InterPro" id="IPR027039">
    <property type="entry name" value="Crtac1"/>
</dbReference>
<dbReference type="InterPro" id="IPR013517">
    <property type="entry name" value="FG-GAP"/>
</dbReference>
<dbReference type="InterPro" id="IPR028994">
    <property type="entry name" value="Integrin_alpha_N"/>
</dbReference>
<dbReference type="PROSITE" id="PS51257">
    <property type="entry name" value="PROKAR_LIPOPROTEIN"/>
    <property type="match status" value="1"/>
</dbReference>
<evidence type="ECO:0000256" key="1">
    <source>
        <dbReference type="ARBA" id="ARBA00022729"/>
    </source>
</evidence>
<protein>
    <recommendedName>
        <fullName evidence="2">ASPIC/UnbV domain-containing protein</fullName>
    </recommendedName>
</protein>
<dbReference type="OrthoDB" id="9816120at2"/>
<dbReference type="Proteomes" id="UP000321580">
    <property type="component" value="Unassembled WGS sequence"/>
</dbReference>
<dbReference type="Gene3D" id="2.130.10.130">
    <property type="entry name" value="Integrin alpha, N-terminal"/>
    <property type="match status" value="4"/>
</dbReference>
<keyword evidence="4" id="KW-1185">Reference proteome</keyword>
<name>A0A5C6RZZ4_9BACT</name>